<dbReference type="Proteomes" id="UP000095597">
    <property type="component" value="Unassembled WGS sequence"/>
</dbReference>
<accession>A0A173VK80</accession>
<dbReference type="OrthoDB" id="212459at2"/>
<dbReference type="Gene3D" id="1.10.10.2840">
    <property type="entry name" value="PucR C-terminal helix-turn-helix domain"/>
    <property type="match status" value="1"/>
</dbReference>
<evidence type="ECO:0000313" key="3">
    <source>
        <dbReference type="EMBL" id="NSE59212.1"/>
    </source>
</evidence>
<dbReference type="Proteomes" id="UP000724058">
    <property type="component" value="Unassembled WGS sequence"/>
</dbReference>
<dbReference type="EMBL" id="JAAIOD010000028">
    <property type="protein sequence ID" value="NSE59212.1"/>
    <property type="molecule type" value="Genomic_DNA"/>
</dbReference>
<reference evidence="3" key="2">
    <citation type="journal article" date="2020" name="Cell Host Microbe">
        <title>Functional and Genomic Variation between Human-Derived Isolates of Lachnospiraceae Reveals Inter- and Intra-Species Diversity.</title>
        <authorList>
            <person name="Sorbara M.T."/>
            <person name="Littmann E.R."/>
            <person name="Fontana E."/>
            <person name="Moody T.U."/>
            <person name="Kohout C.E."/>
            <person name="Gjonbalaj M."/>
            <person name="Eaton V."/>
            <person name="Seok R."/>
            <person name="Leiner I.M."/>
            <person name="Pamer E.G."/>
        </authorList>
    </citation>
    <scope>NUCLEOTIDE SEQUENCE</scope>
    <source>
        <strain evidence="3">MSK.10.16</strain>
    </source>
</reference>
<dbReference type="EMBL" id="CYXO01000032">
    <property type="protein sequence ID" value="CUN27583.1"/>
    <property type="molecule type" value="Genomic_DNA"/>
</dbReference>
<reference evidence="3" key="3">
    <citation type="submission" date="2020-02" db="EMBL/GenBank/DDBJ databases">
        <authorList>
            <person name="Littmann E."/>
            <person name="Sorbara M."/>
        </authorList>
    </citation>
    <scope>NUCLEOTIDE SEQUENCE</scope>
    <source>
        <strain evidence="3">MSK.10.16</strain>
    </source>
</reference>
<dbReference type="AlphaFoldDB" id="A0A173VK80"/>
<dbReference type="InterPro" id="IPR025736">
    <property type="entry name" value="PucR_C-HTH_dom"/>
</dbReference>
<organism evidence="2 4">
    <name type="scientific">Dorea longicatena</name>
    <dbReference type="NCBI Taxonomy" id="88431"/>
    <lineage>
        <taxon>Bacteria</taxon>
        <taxon>Bacillati</taxon>
        <taxon>Bacillota</taxon>
        <taxon>Clostridia</taxon>
        <taxon>Lachnospirales</taxon>
        <taxon>Lachnospiraceae</taxon>
        <taxon>Dorea</taxon>
    </lineage>
</organism>
<dbReference type="PANTHER" id="PTHR33744">
    <property type="entry name" value="CARBOHYDRATE DIACID REGULATOR"/>
    <property type="match status" value="1"/>
</dbReference>
<protein>
    <submittedName>
        <fullName evidence="2">Sugar diacid utilization regulator</fullName>
    </submittedName>
</protein>
<dbReference type="Pfam" id="PF13556">
    <property type="entry name" value="HTH_30"/>
    <property type="match status" value="1"/>
</dbReference>
<feature type="domain" description="PucR C-terminal helix-turn-helix" evidence="1">
    <location>
        <begin position="307"/>
        <end position="357"/>
    </location>
</feature>
<proteinExistence type="predicted"/>
<evidence type="ECO:0000259" key="1">
    <source>
        <dbReference type="Pfam" id="PF13556"/>
    </source>
</evidence>
<evidence type="ECO:0000313" key="4">
    <source>
        <dbReference type="Proteomes" id="UP000095597"/>
    </source>
</evidence>
<gene>
    <name evidence="2" type="ORF">ERS852573_03105</name>
    <name evidence="3" type="ORF">G4332_14130</name>
</gene>
<evidence type="ECO:0000313" key="2">
    <source>
        <dbReference type="EMBL" id="CUN27583.1"/>
    </source>
</evidence>
<reference evidence="2 4" key="1">
    <citation type="submission" date="2015-09" db="EMBL/GenBank/DDBJ databases">
        <authorList>
            <consortium name="Pathogen Informatics"/>
        </authorList>
    </citation>
    <scope>NUCLEOTIDE SEQUENCE [LARGE SCALE GENOMIC DNA]</scope>
    <source>
        <strain evidence="2 4">2789STDY5834961</strain>
    </source>
</reference>
<dbReference type="InterPro" id="IPR042070">
    <property type="entry name" value="PucR_C-HTH_sf"/>
</dbReference>
<dbReference type="RefSeq" id="WP_055215543.1">
    <property type="nucleotide sequence ID" value="NZ_CYXO01000032.1"/>
</dbReference>
<sequence>MYEIDVCYKIIFEAMLEKPELKSIAEKINKYTGAKIIFVSGSGKILAYSYACEQDNSESVKWNHVTFSEYEKFRRGEAAGAYQIALKPVEIPGRPDGYVVILYSEEEFRQFFEELASVLGQAVKHYFAEAEKELVVLQPMREALLAWSLFHGKTEGIRQIEEIWAGQYIEVMVLKKDLKEKQVLWVKGIWDSYCICEETDRILILFYGLRTRNTEEVYRKITEKGIRCSISEPYGKLDRCEAKYKLLNRMAMVSGLENDPVMKREKEWSVQGLYTYTTPLFKEAGLSDYRLLRLLQEDRENNTDLYYTLKVYLLNENNVTMAADSLHIHRNTLVYRLKQIRECIEADINDNETARELLAFMMMYDVSRQDQKRQK</sequence>
<name>A0A173VK80_9FIRM</name>
<dbReference type="InterPro" id="IPR051448">
    <property type="entry name" value="CdaR-like_regulators"/>
</dbReference>